<feature type="region of interest" description="Disordered" evidence="1">
    <location>
        <begin position="1"/>
        <end position="20"/>
    </location>
</feature>
<dbReference type="EMBL" id="ATDP01000082">
    <property type="protein sequence ID" value="EQB15754.1"/>
    <property type="molecule type" value="Genomic_DNA"/>
</dbReference>
<evidence type="ECO:0000256" key="1">
    <source>
        <dbReference type="SAM" id="MobiDB-lite"/>
    </source>
</evidence>
<keyword evidence="3" id="KW-1185">Reference proteome</keyword>
<dbReference type="eggNOG" id="COG3747">
    <property type="taxonomic scope" value="Bacteria"/>
</dbReference>
<gene>
    <name evidence="2" type="ORF">RLDS_10805</name>
</gene>
<protein>
    <recommendedName>
        <fullName evidence="4">Terminase</fullName>
    </recommendedName>
</protein>
<dbReference type="PATRIC" id="fig|1331060.3.peg.2065"/>
<proteinExistence type="predicted"/>
<accession>T0J1D6</accession>
<dbReference type="InterPro" id="IPR006448">
    <property type="entry name" value="Phage_term_ssu_P27"/>
</dbReference>
<organism evidence="2 3">
    <name type="scientific">Sphingobium lactosutens DS20</name>
    <dbReference type="NCBI Taxonomy" id="1331060"/>
    <lineage>
        <taxon>Bacteria</taxon>
        <taxon>Pseudomonadati</taxon>
        <taxon>Pseudomonadota</taxon>
        <taxon>Alphaproteobacteria</taxon>
        <taxon>Sphingomonadales</taxon>
        <taxon>Sphingomonadaceae</taxon>
        <taxon>Sphingobium</taxon>
    </lineage>
</organism>
<sequence length="164" mass="17720">MASGGSRPGAGRKRKAPELKVVQGTFRDDRDGKVNDDVPLGPMIAPLHLSEIARGHFETIANILAEQKRSSPHYAEHVGLLAVRLEQIAMYQAVLDIEGCTYRSEKKGEGGLIQVMIKAHPAVAMLSEALRHAQSLLGDLMLNPSAALKIASGHKQEAGDFDDF</sequence>
<dbReference type="OrthoDB" id="6010489at2"/>
<name>T0J1D6_9SPHN</name>
<evidence type="ECO:0000313" key="2">
    <source>
        <dbReference type="EMBL" id="EQB15754.1"/>
    </source>
</evidence>
<evidence type="ECO:0000313" key="3">
    <source>
        <dbReference type="Proteomes" id="UP000015531"/>
    </source>
</evidence>
<dbReference type="AlphaFoldDB" id="T0J1D6"/>
<evidence type="ECO:0008006" key="4">
    <source>
        <dbReference type="Google" id="ProtNLM"/>
    </source>
</evidence>
<reference evidence="2 3" key="1">
    <citation type="journal article" date="2013" name="Genome Announc.">
        <title>Draft Genome Sequence of Sphingobium lactosutens Strain DS20T, Isolated from a Hexachlorocyclohexane Dumpsite.</title>
        <authorList>
            <person name="Kumar R."/>
            <person name="Dwivedi V."/>
            <person name="Negi V."/>
            <person name="Khurana J.P."/>
            <person name="Lal R."/>
        </authorList>
    </citation>
    <scope>NUCLEOTIDE SEQUENCE [LARGE SCALE GENOMIC DNA]</scope>
    <source>
        <strain evidence="2 3">DS20</strain>
    </source>
</reference>
<dbReference type="Proteomes" id="UP000015531">
    <property type="component" value="Unassembled WGS sequence"/>
</dbReference>
<dbReference type="Pfam" id="PF05119">
    <property type="entry name" value="Terminase_4"/>
    <property type="match status" value="1"/>
</dbReference>
<comment type="caution">
    <text evidence="2">The sequence shown here is derived from an EMBL/GenBank/DDBJ whole genome shotgun (WGS) entry which is preliminary data.</text>
</comment>